<keyword evidence="1" id="KW-0472">Membrane</keyword>
<evidence type="ECO:0000313" key="3">
    <source>
        <dbReference type="Proteomes" id="UP001367508"/>
    </source>
</evidence>
<comment type="caution">
    <text evidence="2">The sequence shown here is derived from an EMBL/GenBank/DDBJ whole genome shotgun (WGS) entry which is preliminary data.</text>
</comment>
<keyword evidence="1" id="KW-1133">Transmembrane helix</keyword>
<feature type="transmembrane region" description="Helical" evidence="1">
    <location>
        <begin position="77"/>
        <end position="101"/>
    </location>
</feature>
<dbReference type="AlphaFoldDB" id="A0AAN9PNY1"/>
<organism evidence="2 3">
    <name type="scientific">Canavalia gladiata</name>
    <name type="common">Sword bean</name>
    <name type="synonym">Dolichos gladiatus</name>
    <dbReference type="NCBI Taxonomy" id="3824"/>
    <lineage>
        <taxon>Eukaryota</taxon>
        <taxon>Viridiplantae</taxon>
        <taxon>Streptophyta</taxon>
        <taxon>Embryophyta</taxon>
        <taxon>Tracheophyta</taxon>
        <taxon>Spermatophyta</taxon>
        <taxon>Magnoliopsida</taxon>
        <taxon>eudicotyledons</taxon>
        <taxon>Gunneridae</taxon>
        <taxon>Pentapetalae</taxon>
        <taxon>rosids</taxon>
        <taxon>fabids</taxon>
        <taxon>Fabales</taxon>
        <taxon>Fabaceae</taxon>
        <taxon>Papilionoideae</taxon>
        <taxon>50 kb inversion clade</taxon>
        <taxon>NPAAA clade</taxon>
        <taxon>indigoferoid/millettioid clade</taxon>
        <taxon>Phaseoleae</taxon>
        <taxon>Canavalia</taxon>
    </lineage>
</organism>
<name>A0AAN9PNY1_CANGL</name>
<dbReference type="Proteomes" id="UP001367508">
    <property type="component" value="Unassembled WGS sequence"/>
</dbReference>
<protein>
    <submittedName>
        <fullName evidence="2">Uncharacterized protein</fullName>
    </submittedName>
</protein>
<accession>A0AAN9PNY1</accession>
<evidence type="ECO:0000256" key="1">
    <source>
        <dbReference type="SAM" id="Phobius"/>
    </source>
</evidence>
<keyword evidence="1" id="KW-0812">Transmembrane</keyword>
<sequence>MKHMEKLEHGLSLFTNKDSLRVMAIIDEDLTSPKSGTKEVALIRQGMLQPHEDICSLSGIDQEDANNISFKVWKDCLICLVGFFSTITWTMSYSVHAIPWLTFM</sequence>
<proteinExistence type="predicted"/>
<reference evidence="2 3" key="1">
    <citation type="submission" date="2024-01" db="EMBL/GenBank/DDBJ databases">
        <title>The genomes of 5 underutilized Papilionoideae crops provide insights into root nodulation and disease resistanc.</title>
        <authorList>
            <person name="Jiang F."/>
        </authorList>
    </citation>
    <scope>NUCLEOTIDE SEQUENCE [LARGE SCALE GENOMIC DNA]</scope>
    <source>
        <strain evidence="2">LVBAO_FW01</strain>
        <tissue evidence="2">Leaves</tissue>
    </source>
</reference>
<dbReference type="EMBL" id="JAYMYQ010000011">
    <property type="protein sequence ID" value="KAK7305061.1"/>
    <property type="molecule type" value="Genomic_DNA"/>
</dbReference>
<evidence type="ECO:0000313" key="2">
    <source>
        <dbReference type="EMBL" id="KAK7305061.1"/>
    </source>
</evidence>
<keyword evidence="3" id="KW-1185">Reference proteome</keyword>
<gene>
    <name evidence="2" type="ORF">VNO77_42960</name>
</gene>